<accession>A0A183BKZ9</accession>
<dbReference type="Proteomes" id="UP000050741">
    <property type="component" value="Unassembled WGS sequence"/>
</dbReference>
<evidence type="ECO:0000313" key="4">
    <source>
        <dbReference type="WBParaSite" id="GPLIN_000128100"/>
    </source>
</evidence>
<feature type="transmembrane region" description="Helical" evidence="2">
    <location>
        <begin position="187"/>
        <end position="206"/>
    </location>
</feature>
<evidence type="ECO:0000256" key="2">
    <source>
        <dbReference type="SAM" id="Phobius"/>
    </source>
</evidence>
<evidence type="ECO:0000313" key="3">
    <source>
        <dbReference type="Proteomes" id="UP000050741"/>
    </source>
</evidence>
<keyword evidence="2" id="KW-0812">Transmembrane</keyword>
<feature type="region of interest" description="Disordered" evidence="1">
    <location>
        <begin position="251"/>
        <end position="273"/>
    </location>
</feature>
<evidence type="ECO:0000256" key="1">
    <source>
        <dbReference type="SAM" id="MobiDB-lite"/>
    </source>
</evidence>
<keyword evidence="2" id="KW-0472">Membrane</keyword>
<dbReference type="WBParaSite" id="GPLIN_000128100">
    <property type="protein sequence ID" value="GPLIN_000128100"/>
    <property type="gene ID" value="GPLIN_000128100"/>
</dbReference>
<organism evidence="3 4">
    <name type="scientific">Globodera pallida</name>
    <name type="common">Potato cyst nematode worm</name>
    <name type="synonym">Heterodera pallida</name>
    <dbReference type="NCBI Taxonomy" id="36090"/>
    <lineage>
        <taxon>Eukaryota</taxon>
        <taxon>Metazoa</taxon>
        <taxon>Ecdysozoa</taxon>
        <taxon>Nematoda</taxon>
        <taxon>Chromadorea</taxon>
        <taxon>Rhabditida</taxon>
        <taxon>Tylenchina</taxon>
        <taxon>Tylenchomorpha</taxon>
        <taxon>Tylenchoidea</taxon>
        <taxon>Heteroderidae</taxon>
        <taxon>Heteroderinae</taxon>
        <taxon>Globodera</taxon>
    </lineage>
</organism>
<proteinExistence type="predicted"/>
<keyword evidence="3" id="KW-1185">Reference proteome</keyword>
<protein>
    <submittedName>
        <fullName evidence="4">Transmembrane protein</fullName>
    </submittedName>
</protein>
<name>A0A183BKZ9_GLOPA</name>
<feature type="transmembrane region" description="Helical" evidence="2">
    <location>
        <begin position="153"/>
        <end position="175"/>
    </location>
</feature>
<feature type="transmembrane region" description="Helical" evidence="2">
    <location>
        <begin position="16"/>
        <end position="39"/>
    </location>
</feature>
<sequence>MDDIVSIESVQPIDQLSFWCLTLSTMLKLVAMGVTLFTLPFNEWILLQRPQFDNRGISGSDCVSEQKGATTDPAGATRCVHWSDAVHERDSFWAREGLGDVRMEMPGTVHRALFSLVLLQLFLFLLDLGATLVMCCRYKLQKGVSTAEKRVSLSLSVAILCVYLGVTVSVASANVHFTHSRPEFESSLGVAFKLYFGMALLYSSSLGVAFKLYFGMALLYLVGCALTHFSRLMALRQAGESIWKGFECARRGSGGESNGRRRQRREDEEVRLG</sequence>
<dbReference type="AlphaFoldDB" id="A0A183BKZ9"/>
<keyword evidence="2" id="KW-1133">Transmembrane helix</keyword>
<reference evidence="3" key="1">
    <citation type="submission" date="2013-12" db="EMBL/GenBank/DDBJ databases">
        <authorList>
            <person name="Aslett M."/>
        </authorList>
    </citation>
    <scope>NUCLEOTIDE SEQUENCE [LARGE SCALE GENOMIC DNA]</scope>
    <source>
        <strain evidence="3">Lindley</strain>
    </source>
</reference>
<feature type="transmembrane region" description="Helical" evidence="2">
    <location>
        <begin position="212"/>
        <end position="234"/>
    </location>
</feature>
<feature type="transmembrane region" description="Helical" evidence="2">
    <location>
        <begin position="112"/>
        <end position="133"/>
    </location>
</feature>
<feature type="compositionally biased region" description="Basic and acidic residues" evidence="1">
    <location>
        <begin position="264"/>
        <end position="273"/>
    </location>
</feature>
<reference evidence="4" key="3">
    <citation type="submission" date="2016-06" db="UniProtKB">
        <authorList>
            <consortium name="WormBaseParasite"/>
        </authorList>
    </citation>
    <scope>IDENTIFICATION</scope>
</reference>
<reference evidence="3" key="2">
    <citation type="submission" date="2014-05" db="EMBL/GenBank/DDBJ databases">
        <title>The genome and life-stage specific transcriptomes of Globodera pallida elucidate key aspects of plant parasitism by a cyst nematode.</title>
        <authorList>
            <person name="Cotton J.A."/>
            <person name="Lilley C.J."/>
            <person name="Jones L.M."/>
            <person name="Kikuchi T."/>
            <person name="Reid A.J."/>
            <person name="Thorpe P."/>
            <person name="Tsai I.J."/>
            <person name="Beasley H."/>
            <person name="Blok V."/>
            <person name="Cock P.J.A."/>
            <person name="Van den Akker S.E."/>
            <person name="Holroyd N."/>
            <person name="Hunt M."/>
            <person name="Mantelin S."/>
            <person name="Naghra H."/>
            <person name="Pain A."/>
            <person name="Palomares-Rius J.E."/>
            <person name="Zarowiecki M."/>
            <person name="Berriman M."/>
            <person name="Jones J.T."/>
            <person name="Urwin P.E."/>
        </authorList>
    </citation>
    <scope>NUCLEOTIDE SEQUENCE [LARGE SCALE GENOMIC DNA]</scope>
    <source>
        <strain evidence="3">Lindley</strain>
    </source>
</reference>